<sequence>MPYQQLSVEMIPEYFSGLPEMKKIFSNFK</sequence>
<name>A0A382QWU4_9ZZZZ</name>
<gene>
    <name evidence="1" type="ORF">METZ01_LOCUS342847</name>
</gene>
<protein>
    <submittedName>
        <fullName evidence="1">Uncharacterized protein</fullName>
    </submittedName>
</protein>
<proteinExistence type="predicted"/>
<accession>A0A382QWU4</accession>
<dbReference type="AlphaFoldDB" id="A0A382QWU4"/>
<evidence type="ECO:0000313" key="1">
    <source>
        <dbReference type="EMBL" id="SVC89993.1"/>
    </source>
</evidence>
<reference evidence="1" key="1">
    <citation type="submission" date="2018-05" db="EMBL/GenBank/DDBJ databases">
        <authorList>
            <person name="Lanie J.A."/>
            <person name="Ng W.-L."/>
            <person name="Kazmierczak K.M."/>
            <person name="Andrzejewski T.M."/>
            <person name="Davidsen T.M."/>
            <person name="Wayne K.J."/>
            <person name="Tettelin H."/>
            <person name="Glass J.I."/>
            <person name="Rusch D."/>
            <person name="Podicherti R."/>
            <person name="Tsui H.-C.T."/>
            <person name="Winkler M.E."/>
        </authorList>
    </citation>
    <scope>NUCLEOTIDE SEQUENCE</scope>
</reference>
<feature type="non-terminal residue" evidence="1">
    <location>
        <position position="29"/>
    </location>
</feature>
<organism evidence="1">
    <name type="scientific">marine metagenome</name>
    <dbReference type="NCBI Taxonomy" id="408172"/>
    <lineage>
        <taxon>unclassified sequences</taxon>
        <taxon>metagenomes</taxon>
        <taxon>ecological metagenomes</taxon>
    </lineage>
</organism>
<dbReference type="EMBL" id="UINC01117520">
    <property type="protein sequence ID" value="SVC89993.1"/>
    <property type="molecule type" value="Genomic_DNA"/>
</dbReference>